<dbReference type="Proteomes" id="UP000664169">
    <property type="component" value="Unassembled WGS sequence"/>
</dbReference>
<gene>
    <name evidence="2" type="ORF">GOMPHAMPRED_007123</name>
</gene>
<dbReference type="AlphaFoldDB" id="A0A8H3FYJ2"/>
<reference evidence="2" key="1">
    <citation type="submission" date="2021-03" db="EMBL/GenBank/DDBJ databases">
        <authorList>
            <person name="Tagirdzhanova G."/>
        </authorList>
    </citation>
    <scope>NUCLEOTIDE SEQUENCE</scope>
</reference>
<feature type="chain" id="PRO_5034569429" evidence="1">
    <location>
        <begin position="16"/>
        <end position="321"/>
    </location>
</feature>
<proteinExistence type="predicted"/>
<evidence type="ECO:0000313" key="2">
    <source>
        <dbReference type="EMBL" id="CAF9933016.1"/>
    </source>
</evidence>
<feature type="signal peptide" evidence="1">
    <location>
        <begin position="1"/>
        <end position="15"/>
    </location>
</feature>
<accession>A0A8H3FYJ2</accession>
<keyword evidence="1" id="KW-0732">Signal</keyword>
<dbReference type="EMBL" id="CAJPDQ010000050">
    <property type="protein sequence ID" value="CAF9933016.1"/>
    <property type="molecule type" value="Genomic_DNA"/>
</dbReference>
<organism evidence="2 3">
    <name type="scientific">Gomphillus americanus</name>
    <dbReference type="NCBI Taxonomy" id="1940652"/>
    <lineage>
        <taxon>Eukaryota</taxon>
        <taxon>Fungi</taxon>
        <taxon>Dikarya</taxon>
        <taxon>Ascomycota</taxon>
        <taxon>Pezizomycotina</taxon>
        <taxon>Lecanoromycetes</taxon>
        <taxon>OSLEUM clade</taxon>
        <taxon>Ostropomycetidae</taxon>
        <taxon>Ostropales</taxon>
        <taxon>Graphidaceae</taxon>
        <taxon>Gomphilloideae</taxon>
        <taxon>Gomphillus</taxon>
    </lineage>
</organism>
<evidence type="ECO:0000256" key="1">
    <source>
        <dbReference type="SAM" id="SignalP"/>
    </source>
</evidence>
<dbReference type="Pfam" id="PF13668">
    <property type="entry name" value="Ferritin_2"/>
    <property type="match status" value="1"/>
</dbReference>
<dbReference type="OrthoDB" id="1001765at2759"/>
<evidence type="ECO:0000313" key="3">
    <source>
        <dbReference type="Proteomes" id="UP000664169"/>
    </source>
</evidence>
<protein>
    <submittedName>
        <fullName evidence="2">Uncharacterized protein</fullName>
    </submittedName>
</protein>
<sequence>MKFFTFLTIIGTAIAAPLVATPRLHPTSLSRRAAASNSNPSFTDIWQLALHVEHLEIGLYFTAFARFSQQDFINAGFDAFYYQTLRDILHEHQFQATSIRRNQLYVEDSVVQACSYSFSFTDVKSFISLSATLEGFATSFYLSLIHSVVAAPDPDTSLEFALTIAGSTAAIDAKHVALQRLSLKQNVTDTNFFPQLGLNESYTFAKSFAKSCPKTGYQLPFTPLPTLIPNVTQVVPGQIVDFYSPLPIDNSLNGLFIFDFYDIASTILTTGDKPGHFHTRIPSDIVSPVSQMYFVVTKYDENDYLDESTVLAGPAVFQVLP</sequence>
<keyword evidence="3" id="KW-1185">Reference proteome</keyword>
<comment type="caution">
    <text evidence="2">The sequence shown here is derived from an EMBL/GenBank/DDBJ whole genome shotgun (WGS) entry which is preliminary data.</text>
</comment>
<name>A0A8H3FYJ2_9LECA</name>